<dbReference type="InterPro" id="IPR004332">
    <property type="entry name" value="Transposase_MuDR"/>
</dbReference>
<proteinExistence type="predicted"/>
<evidence type="ECO:0000256" key="1">
    <source>
        <dbReference type="ARBA" id="ARBA00022723"/>
    </source>
</evidence>
<dbReference type="InterPro" id="IPR006564">
    <property type="entry name" value="Znf_PMZ"/>
</dbReference>
<keyword evidence="1" id="KW-0479">Metal-binding</keyword>
<dbReference type="PANTHER" id="PTHR31973:SF195">
    <property type="entry name" value="MUDR FAMILY TRANSPOSASE"/>
    <property type="match status" value="1"/>
</dbReference>
<dbReference type="EMBL" id="LR881466">
    <property type="protein sequence ID" value="CAD5316246.1"/>
    <property type="molecule type" value="Genomic_DNA"/>
</dbReference>
<organism evidence="6 7">
    <name type="scientific">Arabidopsis thaliana</name>
    <name type="common">Mouse-ear cress</name>
    <dbReference type="NCBI Taxonomy" id="3702"/>
    <lineage>
        <taxon>Eukaryota</taxon>
        <taxon>Viridiplantae</taxon>
        <taxon>Streptophyta</taxon>
        <taxon>Embryophyta</taxon>
        <taxon>Tracheophyta</taxon>
        <taxon>Spermatophyta</taxon>
        <taxon>Magnoliopsida</taxon>
        <taxon>eudicotyledons</taxon>
        <taxon>Gunneridae</taxon>
        <taxon>Pentapetalae</taxon>
        <taxon>rosids</taxon>
        <taxon>malvids</taxon>
        <taxon>Brassicales</taxon>
        <taxon>Brassicaceae</taxon>
        <taxon>Camelineae</taxon>
        <taxon>Arabidopsis</taxon>
    </lineage>
</organism>
<gene>
    <name evidence="6" type="ORF">AT9943_LOCUS4573</name>
</gene>
<feature type="domain" description="SWIM-type" evidence="5">
    <location>
        <begin position="586"/>
        <end position="618"/>
    </location>
</feature>
<evidence type="ECO:0000313" key="7">
    <source>
        <dbReference type="Proteomes" id="UP000516314"/>
    </source>
</evidence>
<name>A0A7G2E2M8_ARATH</name>
<reference evidence="6 7" key="1">
    <citation type="submission" date="2020-09" db="EMBL/GenBank/DDBJ databases">
        <authorList>
            <person name="Ashkenazy H."/>
        </authorList>
    </citation>
    <scope>NUCLEOTIDE SEQUENCE [LARGE SCALE GENOMIC DNA]</scope>
    <source>
        <strain evidence="7">cv. Cdm-0</strain>
    </source>
</reference>
<evidence type="ECO:0000256" key="3">
    <source>
        <dbReference type="ARBA" id="ARBA00022833"/>
    </source>
</evidence>
<dbReference type="Pfam" id="PF04434">
    <property type="entry name" value="SWIM"/>
    <property type="match status" value="1"/>
</dbReference>
<dbReference type="GO" id="GO:0008270">
    <property type="term" value="F:zinc ion binding"/>
    <property type="evidence" value="ECO:0007669"/>
    <property type="project" value="UniProtKB-KW"/>
</dbReference>
<keyword evidence="3" id="KW-0862">Zinc</keyword>
<sequence>MVLCHLNGYIKYGADGVYYEGSILKKITIMRKTALSRLLDRLYQLFGLDKQKSEFKIFGKYPVDVSPDLFTYVHFPVLNDSSLETMLEVPRNHPSVNNLEFYLEAKPTSDAVVVPVTCSSPLESPDSSSKRQRITQQEIVDNNSGSAGILVKVVNSGALKPCLLPRLWIDDDHDMHLGLCFKDRDELKKAVDWWFIRRRRNCIVRETEKEMYTFECVRWKCKWSLRAARMEEHGLVEITKYTGPHTCSHEYPNDFESEFAADEIERVVRIQPTLSIAELKKWWKEKTGYELQTSKMRDGKLEVIKRVFGDEDQSFRVMPKLMSAFHSSNGLLVDWQYDLFPNPDFASFRGVFWSFSQSIEGFQHCRPLIVVDTKSLNGKYQLKLMIASGVDAANKFFPLAFAVTKEVSTDSWRWFFTEIREKVTQRKDLCLISSPLRDIVAVVNEPGSLWQEPWAHHKFCLNHLRSQFLGVFRDYNLESLVEQAGSTNQKEEFDSYMNDIKEKNPEAWKWLDQIPRHKWALAHDRLRSSFDKSLSSIYSSLNRGVVYTEPFMDKLEEFMTDSIPYVITPLERDSFKVSESSEKEEWIVQLNVSTCTCGKFQSYKFPCLHALAVFEKLKINPLQYVDECYTVEQYCKTYAATFSPVPDVAAWPEDCRVPTLFPPNLYKSKDRDELKKAVDWCSIRGQQKCVVQEIEKDDRVEKFGDMLKTSKLRAAEQELFPNPEFASFGGAFWAFPQSIEGFQHCRPLIIVDSKDLNGKYPMKLMISSGLDADDCFFPLAFPLTKEVSTDSWRWFLTNIREKVTQRKDVCLVSSPHPDIVAVINEPGSLWQEPWVYHRFCLDCFCLQFHDIFGEYNLVSLVKQAGSTSQKEEFDSYIKDIKKKDSEARKWLAQFPQNQWALAHDQWSEIWSHDDRNRRFEGNL</sequence>
<dbReference type="Pfam" id="PF10551">
    <property type="entry name" value="MULE"/>
    <property type="match status" value="1"/>
</dbReference>
<evidence type="ECO:0000313" key="6">
    <source>
        <dbReference type="EMBL" id="CAD5316246.1"/>
    </source>
</evidence>
<keyword evidence="2 4" id="KW-0863">Zinc-finger</keyword>
<dbReference type="PANTHER" id="PTHR31973">
    <property type="entry name" value="POLYPROTEIN, PUTATIVE-RELATED"/>
    <property type="match status" value="1"/>
</dbReference>
<dbReference type="SMART" id="SM00575">
    <property type="entry name" value="ZnF_PMZ"/>
    <property type="match status" value="1"/>
</dbReference>
<evidence type="ECO:0000256" key="4">
    <source>
        <dbReference type="PROSITE-ProRule" id="PRU00325"/>
    </source>
</evidence>
<protein>
    <submittedName>
        <fullName evidence="6">(thale cress) hypothetical protein</fullName>
    </submittedName>
</protein>
<dbReference type="PROSITE" id="PS50966">
    <property type="entry name" value="ZF_SWIM"/>
    <property type="match status" value="1"/>
</dbReference>
<dbReference type="InterPro" id="IPR018289">
    <property type="entry name" value="MULE_transposase_dom"/>
</dbReference>
<accession>A0A7G2E2M8</accession>
<dbReference type="Proteomes" id="UP000516314">
    <property type="component" value="Chromosome 1"/>
</dbReference>
<evidence type="ECO:0000256" key="2">
    <source>
        <dbReference type="ARBA" id="ARBA00022771"/>
    </source>
</evidence>
<dbReference type="InterPro" id="IPR007527">
    <property type="entry name" value="Znf_SWIM"/>
</dbReference>
<evidence type="ECO:0000259" key="5">
    <source>
        <dbReference type="PROSITE" id="PS50966"/>
    </source>
</evidence>
<dbReference type="AlphaFoldDB" id="A0A7G2E2M8"/>
<dbReference type="Pfam" id="PF03108">
    <property type="entry name" value="DBD_Tnp_Mut"/>
    <property type="match status" value="1"/>
</dbReference>